<dbReference type="AlphaFoldDB" id="A0A735RIL8"/>
<dbReference type="SMART" id="SM00014">
    <property type="entry name" value="acidPPc"/>
    <property type="match status" value="1"/>
</dbReference>
<reference evidence="2" key="1">
    <citation type="journal article" date="2018" name="Genome Biol.">
        <title>SKESA: strategic k-mer extension for scrupulous assemblies.</title>
        <authorList>
            <person name="Souvorov A."/>
            <person name="Agarwala R."/>
            <person name="Lipman D.J."/>
        </authorList>
    </citation>
    <scope>NUCLEOTIDE SEQUENCE</scope>
    <source>
        <strain evidence="2">128-87</strain>
    </source>
</reference>
<organism evidence="2">
    <name type="scientific">Salmonella enterica subsp. diarizonae serovar 48:i:z</name>
    <dbReference type="NCBI Taxonomy" id="1192842"/>
    <lineage>
        <taxon>Bacteria</taxon>
        <taxon>Pseudomonadati</taxon>
        <taxon>Pseudomonadota</taxon>
        <taxon>Gammaproteobacteria</taxon>
        <taxon>Enterobacterales</taxon>
        <taxon>Enterobacteriaceae</taxon>
        <taxon>Salmonella</taxon>
    </lineage>
</organism>
<dbReference type="Pfam" id="PF01569">
    <property type="entry name" value="PAP2"/>
    <property type="match status" value="1"/>
</dbReference>
<evidence type="ECO:0000313" key="2">
    <source>
        <dbReference type="EMBL" id="HAE7123026.1"/>
    </source>
</evidence>
<dbReference type="GO" id="GO:0003993">
    <property type="term" value="F:acid phosphatase activity"/>
    <property type="evidence" value="ECO:0007669"/>
    <property type="project" value="InterPro"/>
</dbReference>
<dbReference type="EMBL" id="DAASUW010000016">
    <property type="protein sequence ID" value="HAE7123026.1"/>
    <property type="molecule type" value="Genomic_DNA"/>
</dbReference>
<name>A0A735RIL8_SALDZ</name>
<dbReference type="PRINTS" id="PR00483">
    <property type="entry name" value="BACPHPHTASE"/>
</dbReference>
<evidence type="ECO:0000259" key="1">
    <source>
        <dbReference type="SMART" id="SM00014"/>
    </source>
</evidence>
<protein>
    <submittedName>
        <fullName evidence="2">Phosphatase PAP2 family protein</fullName>
    </submittedName>
</protein>
<gene>
    <name evidence="2" type="ORF">GND69_002808</name>
</gene>
<dbReference type="SUPFAM" id="SSF48317">
    <property type="entry name" value="Acid phosphatase/Vanadium-dependent haloperoxidase"/>
    <property type="match status" value="1"/>
</dbReference>
<dbReference type="InterPro" id="IPR036938">
    <property type="entry name" value="PAP2/HPO_sf"/>
</dbReference>
<dbReference type="Gene3D" id="1.20.144.10">
    <property type="entry name" value="Phosphatidic acid phosphatase type 2/haloperoxidase"/>
    <property type="match status" value="1"/>
</dbReference>
<dbReference type="InterPro" id="IPR000326">
    <property type="entry name" value="PAP2/HPO"/>
</dbReference>
<comment type="caution">
    <text evidence="2">The sequence shown here is derived from an EMBL/GenBank/DDBJ whole genome shotgun (WGS) entry which is preliminary data.</text>
</comment>
<sequence>MKRYLKAYSIMIINPVLRIAFFQFTIISTLLLSGHNTFADEYIAGDFIPDSLYVLPSPPDKNSSAFMNDKNLYIPPKKGMKTPQWRDAQQTVDLNDINALFANATGLDLDKKHMPKTYNLLESLVPLVADKGTRKAKEFYHRERPFVYFHQQTCSPEQENDLRNNGSYPSGHAATGWALALVLADIMPERRNEILKRGYEIGQLRVVCGVHWQSDVDAGRLVGAAIYSALNQSESFKRDLNKARDEIHQLIAGRKWYSNVYAPTFIDYIDGKWVLVDCWNSRILWSNELTPDLSNWQVLEDRFSSHSVAYDGHKYWATEDTEHGRIVFYTFYNGKFHQASDLNNLGTRTHRLRYDSHSNSFMLISATSGDFWRIQIVDNKPKIIQHINLKKYLTPQSKDFEIRSFTQHNGMLYFVSSLATPEILIVKDDSDLTMVKKIPVPSDLSNMQEIYFFPDGKVFISSDYKKVVLLNSIEDISHAKNQYDKFSFLGSPYWISKWANHYFITELGYKNGDINNLGLNGVSEWSYSNGKLKKLKEVVRFTSPTDSNVQKKSEIRFQI</sequence>
<dbReference type="GO" id="GO:0030288">
    <property type="term" value="C:outer membrane-bounded periplasmic space"/>
    <property type="evidence" value="ECO:0007669"/>
    <property type="project" value="InterPro"/>
</dbReference>
<accession>A0A735RIL8</accession>
<feature type="domain" description="Phosphatidic acid phosphatase type 2/haloperoxidase" evidence="1">
    <location>
        <begin position="119"/>
        <end position="231"/>
    </location>
</feature>
<dbReference type="InterPro" id="IPR001011">
    <property type="entry name" value="Acid_Pase_classA_bac"/>
</dbReference>
<dbReference type="SUPFAM" id="SSF101898">
    <property type="entry name" value="NHL repeat"/>
    <property type="match status" value="1"/>
</dbReference>
<reference evidence="2" key="2">
    <citation type="submission" date="2018-07" db="EMBL/GenBank/DDBJ databases">
        <authorList>
            <consortium name="NCBI Pathogen Detection Project"/>
        </authorList>
    </citation>
    <scope>NUCLEOTIDE SEQUENCE</scope>
    <source>
        <strain evidence="2">128-87</strain>
    </source>
</reference>
<proteinExistence type="predicted"/>
<dbReference type="CDD" id="cd03397">
    <property type="entry name" value="PAP2_acid_phosphatase"/>
    <property type="match status" value="1"/>
</dbReference>